<comment type="catalytic activity">
    <reaction evidence="3">
        <text>thymidine + phosphate = 2-deoxy-alpha-D-ribose 1-phosphate + thymine</text>
        <dbReference type="Rhea" id="RHEA:16037"/>
        <dbReference type="ChEBI" id="CHEBI:17748"/>
        <dbReference type="ChEBI" id="CHEBI:17821"/>
        <dbReference type="ChEBI" id="CHEBI:43474"/>
        <dbReference type="ChEBI" id="CHEBI:57259"/>
        <dbReference type="EC" id="2.4.2.2"/>
    </reaction>
</comment>
<dbReference type="HAMAP" id="MF_01537">
    <property type="entry name" value="Nucleos_phosphorylase_PpnP"/>
    <property type="match status" value="1"/>
</dbReference>
<comment type="catalytic activity">
    <reaction evidence="3">
        <text>cytidine + phosphate = cytosine + alpha-D-ribose 1-phosphate</text>
        <dbReference type="Rhea" id="RHEA:52540"/>
        <dbReference type="ChEBI" id="CHEBI:16040"/>
        <dbReference type="ChEBI" id="CHEBI:17562"/>
        <dbReference type="ChEBI" id="CHEBI:43474"/>
        <dbReference type="ChEBI" id="CHEBI:57720"/>
        <dbReference type="EC" id="2.4.2.2"/>
    </reaction>
</comment>
<comment type="catalytic activity">
    <reaction evidence="3">
        <text>uridine + phosphate = alpha-D-ribose 1-phosphate + uracil</text>
        <dbReference type="Rhea" id="RHEA:24388"/>
        <dbReference type="ChEBI" id="CHEBI:16704"/>
        <dbReference type="ChEBI" id="CHEBI:17568"/>
        <dbReference type="ChEBI" id="CHEBI:43474"/>
        <dbReference type="ChEBI" id="CHEBI:57720"/>
        <dbReference type="EC" id="2.4.2.2"/>
    </reaction>
</comment>
<comment type="catalytic activity">
    <reaction evidence="3">
        <text>xanthosine + phosphate = alpha-D-ribose 1-phosphate + xanthine</text>
        <dbReference type="Rhea" id="RHEA:27638"/>
        <dbReference type="ChEBI" id="CHEBI:17712"/>
        <dbReference type="ChEBI" id="CHEBI:18107"/>
        <dbReference type="ChEBI" id="CHEBI:43474"/>
        <dbReference type="ChEBI" id="CHEBI:57720"/>
        <dbReference type="EC" id="2.4.2.1"/>
    </reaction>
</comment>
<comment type="caution">
    <text evidence="4">The sequence shown here is derived from an EMBL/GenBank/DDBJ whole genome shotgun (WGS) entry which is preliminary data.</text>
</comment>
<dbReference type="InterPro" id="IPR011051">
    <property type="entry name" value="RmlC_Cupin_sf"/>
</dbReference>
<accession>A0A429ZN26</accession>
<evidence type="ECO:0000256" key="1">
    <source>
        <dbReference type="ARBA" id="ARBA00022676"/>
    </source>
</evidence>
<dbReference type="OrthoDB" id="9793848at2"/>
<name>A0A429ZN26_9ENTE</name>
<keyword evidence="1 3" id="KW-0328">Glycosyltransferase</keyword>
<dbReference type="Proteomes" id="UP000288490">
    <property type="component" value="Unassembled WGS sequence"/>
</dbReference>
<dbReference type="PANTHER" id="PTHR36540">
    <property type="entry name" value="PYRIMIDINE/PURINE NUCLEOSIDE PHOSPHORYLASE"/>
    <property type="match status" value="1"/>
</dbReference>
<comment type="catalytic activity">
    <reaction evidence="3">
        <text>a purine D-ribonucleoside + phosphate = a purine nucleobase + alpha-D-ribose 1-phosphate</text>
        <dbReference type="Rhea" id="RHEA:19805"/>
        <dbReference type="ChEBI" id="CHEBI:26386"/>
        <dbReference type="ChEBI" id="CHEBI:43474"/>
        <dbReference type="ChEBI" id="CHEBI:57720"/>
        <dbReference type="ChEBI" id="CHEBI:142355"/>
        <dbReference type="EC" id="2.4.2.1"/>
    </reaction>
</comment>
<dbReference type="GO" id="GO:0005829">
    <property type="term" value="C:cytosol"/>
    <property type="evidence" value="ECO:0007669"/>
    <property type="project" value="TreeGrafter"/>
</dbReference>
<comment type="similarity">
    <text evidence="3">Belongs to the nucleoside phosphorylase PpnP family.</text>
</comment>
<dbReference type="InterPro" id="IPR014710">
    <property type="entry name" value="RmlC-like_jellyroll"/>
</dbReference>
<evidence type="ECO:0000313" key="4">
    <source>
        <dbReference type="EMBL" id="RST95091.1"/>
    </source>
</evidence>
<dbReference type="AlphaFoldDB" id="A0A429ZN26"/>
<dbReference type="PANTHER" id="PTHR36540:SF1">
    <property type="entry name" value="PYRIMIDINE_PURINE NUCLEOSIDE PHOSPHORYLASE"/>
    <property type="match status" value="1"/>
</dbReference>
<dbReference type="EMBL" id="NGJT01000005">
    <property type="protein sequence ID" value="RST95091.1"/>
    <property type="molecule type" value="Genomic_DNA"/>
</dbReference>
<dbReference type="GO" id="GO:0004850">
    <property type="term" value="F:uridine phosphorylase activity"/>
    <property type="evidence" value="ECO:0007669"/>
    <property type="project" value="RHEA"/>
</dbReference>
<dbReference type="Pfam" id="PF06865">
    <property type="entry name" value="Ppnp"/>
    <property type="match status" value="1"/>
</dbReference>
<dbReference type="InterPro" id="IPR009664">
    <property type="entry name" value="Ppnp"/>
</dbReference>
<reference evidence="4 5" key="1">
    <citation type="submission" date="2017-05" db="EMBL/GenBank/DDBJ databases">
        <title>Vagococcus spp. assemblies.</title>
        <authorList>
            <person name="Gulvik C.A."/>
        </authorList>
    </citation>
    <scope>NUCLEOTIDE SEQUENCE [LARGE SCALE GENOMIC DNA]</scope>
    <source>
        <strain evidence="4 5">SS1994</strain>
    </source>
</reference>
<keyword evidence="5" id="KW-1185">Reference proteome</keyword>
<keyword evidence="2 3" id="KW-0808">Transferase</keyword>
<evidence type="ECO:0000256" key="3">
    <source>
        <dbReference type="HAMAP-Rule" id="MF_01537"/>
    </source>
</evidence>
<sequence length="104" mass="11524">MSKKINNATIVQNANVYFDGKVNSRTVETADGEIVTLGFMQPGSYEFNTSSTELMTVLNGSMVIKRENDDDWKEFTAGTSFTVAKDSSFQVKVDTFADYSCSYS</sequence>
<dbReference type="EC" id="2.4.2.2" evidence="3"/>
<comment type="catalytic activity">
    <reaction evidence="3">
        <text>inosine + phosphate = alpha-D-ribose 1-phosphate + hypoxanthine</text>
        <dbReference type="Rhea" id="RHEA:27646"/>
        <dbReference type="ChEBI" id="CHEBI:17368"/>
        <dbReference type="ChEBI" id="CHEBI:17596"/>
        <dbReference type="ChEBI" id="CHEBI:43474"/>
        <dbReference type="ChEBI" id="CHEBI:57720"/>
        <dbReference type="EC" id="2.4.2.1"/>
    </reaction>
</comment>
<dbReference type="EC" id="2.4.2.1" evidence="3"/>
<dbReference type="GO" id="GO:0004731">
    <property type="term" value="F:purine-nucleoside phosphorylase activity"/>
    <property type="evidence" value="ECO:0007669"/>
    <property type="project" value="UniProtKB-UniRule"/>
</dbReference>
<evidence type="ECO:0000313" key="5">
    <source>
        <dbReference type="Proteomes" id="UP000288490"/>
    </source>
</evidence>
<protein>
    <recommendedName>
        <fullName evidence="3">Pyrimidine/purine nucleoside phosphorylase</fullName>
        <ecNumber evidence="3">2.4.2.1</ecNumber>
        <ecNumber evidence="3">2.4.2.2</ecNumber>
    </recommendedName>
    <alternativeName>
        <fullName evidence="3">Adenosine phosphorylase</fullName>
    </alternativeName>
    <alternativeName>
        <fullName evidence="3">Cytidine phosphorylase</fullName>
    </alternativeName>
    <alternativeName>
        <fullName evidence="3">Guanosine phosphorylase</fullName>
    </alternativeName>
    <alternativeName>
        <fullName evidence="3">Inosine phosphorylase</fullName>
    </alternativeName>
    <alternativeName>
        <fullName evidence="3">Thymidine phosphorylase</fullName>
    </alternativeName>
    <alternativeName>
        <fullName evidence="3">Uridine phosphorylase</fullName>
    </alternativeName>
    <alternativeName>
        <fullName evidence="3">Xanthosine phosphorylase</fullName>
    </alternativeName>
</protein>
<proteinExistence type="inferred from homology"/>
<dbReference type="GO" id="GO:0009032">
    <property type="term" value="F:thymidine phosphorylase activity"/>
    <property type="evidence" value="ECO:0007669"/>
    <property type="project" value="RHEA"/>
</dbReference>
<dbReference type="Gene3D" id="2.60.120.10">
    <property type="entry name" value="Jelly Rolls"/>
    <property type="match status" value="1"/>
</dbReference>
<dbReference type="SUPFAM" id="SSF51182">
    <property type="entry name" value="RmlC-like cupins"/>
    <property type="match status" value="1"/>
</dbReference>
<evidence type="ECO:0000256" key="2">
    <source>
        <dbReference type="ARBA" id="ARBA00022679"/>
    </source>
</evidence>
<gene>
    <name evidence="3" type="primary">ppnP</name>
    <name evidence="4" type="ORF">CBF36_04270</name>
</gene>
<dbReference type="RefSeq" id="WP_125956920.1">
    <property type="nucleotide sequence ID" value="NZ_JAQEJV010000007.1"/>
</dbReference>
<dbReference type="GO" id="GO:0047975">
    <property type="term" value="F:guanosine phosphorylase activity"/>
    <property type="evidence" value="ECO:0007669"/>
    <property type="project" value="RHEA"/>
</dbReference>
<comment type="function">
    <text evidence="3">Catalyzes the phosphorolysis of diverse nucleosides, yielding D-ribose 1-phosphate and the respective free bases. Can use uridine, adenosine, guanosine, cytidine, thymidine, inosine and xanthosine as substrates. Also catalyzes the reverse reactions.</text>
</comment>
<comment type="catalytic activity">
    <reaction evidence="3">
        <text>adenosine + phosphate = alpha-D-ribose 1-phosphate + adenine</text>
        <dbReference type="Rhea" id="RHEA:27642"/>
        <dbReference type="ChEBI" id="CHEBI:16335"/>
        <dbReference type="ChEBI" id="CHEBI:16708"/>
        <dbReference type="ChEBI" id="CHEBI:43474"/>
        <dbReference type="ChEBI" id="CHEBI:57720"/>
        <dbReference type="EC" id="2.4.2.1"/>
    </reaction>
</comment>
<dbReference type="CDD" id="cd20296">
    <property type="entry name" value="cupin_PpnP-like"/>
    <property type="match status" value="1"/>
</dbReference>
<organism evidence="4 5">
    <name type="scientific">Vagococcus bubulae</name>
    <dbReference type="NCBI Taxonomy" id="1977868"/>
    <lineage>
        <taxon>Bacteria</taxon>
        <taxon>Bacillati</taxon>
        <taxon>Bacillota</taxon>
        <taxon>Bacilli</taxon>
        <taxon>Lactobacillales</taxon>
        <taxon>Enterococcaceae</taxon>
        <taxon>Vagococcus</taxon>
    </lineage>
</organism>
<comment type="catalytic activity">
    <reaction evidence="3">
        <text>guanosine + phosphate = alpha-D-ribose 1-phosphate + guanine</text>
        <dbReference type="Rhea" id="RHEA:13233"/>
        <dbReference type="ChEBI" id="CHEBI:16235"/>
        <dbReference type="ChEBI" id="CHEBI:16750"/>
        <dbReference type="ChEBI" id="CHEBI:43474"/>
        <dbReference type="ChEBI" id="CHEBI:57720"/>
        <dbReference type="EC" id="2.4.2.1"/>
    </reaction>
</comment>